<feature type="transmembrane region" description="Helical" evidence="11">
    <location>
        <begin position="432"/>
        <end position="449"/>
    </location>
</feature>
<dbReference type="Pfam" id="PF17820">
    <property type="entry name" value="PDZ_6"/>
    <property type="match status" value="1"/>
</dbReference>
<dbReference type="Pfam" id="PF02163">
    <property type="entry name" value="Peptidase_M50"/>
    <property type="match status" value="1"/>
</dbReference>
<dbReference type="NCBIfam" id="TIGR00054">
    <property type="entry name" value="RIP metalloprotease RseP"/>
    <property type="match status" value="1"/>
</dbReference>
<accession>A0A6P1DUI6</accession>
<feature type="transmembrane region" description="Helical" evidence="11">
    <location>
        <begin position="384"/>
        <end position="412"/>
    </location>
</feature>
<dbReference type="PROSITE" id="PS50106">
    <property type="entry name" value="PDZ"/>
    <property type="match status" value="1"/>
</dbReference>
<sequence length="454" mass="49248">MDLLFTIGAFVVALAILIAVHEFGHFWVARRLGVKVLRFSIGFGKALWRWQRHPDDTEYVIAMIPLGGYVKMLDEREEEVPDALLDKAFNRQPLWKRSAIVVAGPLFNLLFAIFAYWAIFMAGDTGLKPIVGAVEPDSIAAESGFMPGDELLQVGDRLARSWETAVFAVTVKAMDGGALSVRVRDAQGQDRVRLISSDAVAELSDEPDLLRRVGLEPKRPKIPPVIGEIVPGESAEQAGLEVGDRILSVDGAPVESWQAWVAMVRDRPDAPMLLDVERDGRLLHDVEITPGVIDSDGQEVGRIGAGVDVPDDLMAGYLVKVRYGPVEAMGQAVGKTLEMSGLMLRVMGRMLTGEASVRNLSGPITIAEAAGRTASYGLDSFIKFLAIVSISLGVLNLLPIPVLDGGHLLFFLAEWVKGSPLSEQAQLQGQKVGFILLAALMTLAFYVDLSRLLG</sequence>
<dbReference type="GO" id="GO:0006508">
    <property type="term" value="P:proteolysis"/>
    <property type="evidence" value="ECO:0007669"/>
    <property type="project" value="UniProtKB-KW"/>
</dbReference>
<dbReference type="SMART" id="SM00228">
    <property type="entry name" value="PDZ"/>
    <property type="match status" value="2"/>
</dbReference>
<evidence type="ECO:0000256" key="3">
    <source>
        <dbReference type="ARBA" id="ARBA00007931"/>
    </source>
</evidence>
<protein>
    <recommendedName>
        <fullName evidence="11">Zinc metalloprotease</fullName>
        <ecNumber evidence="11">3.4.24.-</ecNumber>
    </recommendedName>
</protein>
<proteinExistence type="inferred from homology"/>
<feature type="domain" description="PDZ" evidence="12">
    <location>
        <begin position="225"/>
        <end position="256"/>
    </location>
</feature>
<evidence type="ECO:0000256" key="7">
    <source>
        <dbReference type="ARBA" id="ARBA00022833"/>
    </source>
</evidence>
<reference evidence="13 14" key="2">
    <citation type="submission" date="2020-02" db="EMBL/GenBank/DDBJ databases">
        <title>Genome sequences of Thiorhodococcus mannitoliphagus and Thiorhodococcus minor, purple sulfur photosynthetic bacteria in the gammaproteobacterial family, Chromatiaceae.</title>
        <authorList>
            <person name="Aviles F.A."/>
            <person name="Meyer T.E."/>
            <person name="Kyndt J.A."/>
        </authorList>
    </citation>
    <scope>NUCLEOTIDE SEQUENCE [LARGE SCALE GENOMIC DNA]</scope>
    <source>
        <strain evidence="13 14">DSM 18266</strain>
    </source>
</reference>
<keyword evidence="4 13" id="KW-0645">Protease</keyword>
<evidence type="ECO:0000256" key="5">
    <source>
        <dbReference type="ARBA" id="ARBA00022692"/>
    </source>
</evidence>
<gene>
    <name evidence="13" type="primary">rseP</name>
    <name evidence="13" type="ORF">G3480_08555</name>
</gene>
<evidence type="ECO:0000256" key="4">
    <source>
        <dbReference type="ARBA" id="ARBA00022670"/>
    </source>
</evidence>
<dbReference type="EMBL" id="JAAIJR010000026">
    <property type="protein sequence ID" value="NEX20356.1"/>
    <property type="molecule type" value="Genomic_DNA"/>
</dbReference>
<dbReference type="InterPro" id="IPR041489">
    <property type="entry name" value="PDZ_6"/>
</dbReference>
<evidence type="ECO:0000313" key="14">
    <source>
        <dbReference type="Proteomes" id="UP000471640"/>
    </source>
</evidence>
<comment type="subcellular location">
    <subcellularLocation>
        <location evidence="2">Membrane</location>
        <topology evidence="2">Multi-pass membrane protein</topology>
    </subcellularLocation>
</comment>
<keyword evidence="8 11" id="KW-1133">Transmembrane helix</keyword>
<name>A0A6P1DUI6_9GAMM</name>
<dbReference type="GO" id="GO:0046872">
    <property type="term" value="F:metal ion binding"/>
    <property type="evidence" value="ECO:0007669"/>
    <property type="project" value="UniProtKB-KW"/>
</dbReference>
<dbReference type="GO" id="GO:0016020">
    <property type="term" value="C:membrane"/>
    <property type="evidence" value="ECO:0007669"/>
    <property type="project" value="UniProtKB-SubCell"/>
</dbReference>
<keyword evidence="6 11" id="KW-0378">Hydrolase</keyword>
<dbReference type="CDD" id="cd06163">
    <property type="entry name" value="S2P-M50_PDZ_RseP-like"/>
    <property type="match status" value="1"/>
</dbReference>
<comment type="cofactor">
    <cofactor evidence="1 11">
        <name>Zn(2+)</name>
        <dbReference type="ChEBI" id="CHEBI:29105"/>
    </cofactor>
</comment>
<dbReference type="CDD" id="cd23081">
    <property type="entry name" value="cpPDZ_EcRseP-like"/>
    <property type="match status" value="1"/>
</dbReference>
<keyword evidence="11" id="KW-0479">Metal-binding</keyword>
<comment type="caution">
    <text evidence="13">The sequence shown here is derived from an EMBL/GenBank/DDBJ whole genome shotgun (WGS) entry which is preliminary data.</text>
</comment>
<keyword evidence="14" id="KW-1185">Reference proteome</keyword>
<evidence type="ECO:0000256" key="9">
    <source>
        <dbReference type="ARBA" id="ARBA00023049"/>
    </source>
</evidence>
<evidence type="ECO:0000259" key="12">
    <source>
        <dbReference type="PROSITE" id="PS50106"/>
    </source>
</evidence>
<dbReference type="SUPFAM" id="SSF50156">
    <property type="entry name" value="PDZ domain-like"/>
    <property type="match status" value="2"/>
</dbReference>
<evidence type="ECO:0000256" key="8">
    <source>
        <dbReference type="ARBA" id="ARBA00022989"/>
    </source>
</evidence>
<dbReference type="InterPro" id="IPR001478">
    <property type="entry name" value="PDZ"/>
</dbReference>
<keyword evidence="10 11" id="KW-0472">Membrane</keyword>
<dbReference type="EC" id="3.4.24.-" evidence="11"/>
<dbReference type="AlphaFoldDB" id="A0A6P1DUI6"/>
<dbReference type="RefSeq" id="WP_164653452.1">
    <property type="nucleotide sequence ID" value="NZ_JAAIJR010000026.1"/>
</dbReference>
<evidence type="ECO:0000256" key="2">
    <source>
        <dbReference type="ARBA" id="ARBA00004141"/>
    </source>
</evidence>
<dbReference type="Gene3D" id="2.30.42.10">
    <property type="match status" value="2"/>
</dbReference>
<evidence type="ECO:0000256" key="11">
    <source>
        <dbReference type="RuleBase" id="RU362031"/>
    </source>
</evidence>
<evidence type="ECO:0000313" key="13">
    <source>
        <dbReference type="EMBL" id="NEX20356.1"/>
    </source>
</evidence>
<dbReference type="PANTHER" id="PTHR42837">
    <property type="entry name" value="REGULATOR OF SIGMA-E PROTEASE RSEP"/>
    <property type="match status" value="1"/>
</dbReference>
<dbReference type="GO" id="GO:0004222">
    <property type="term" value="F:metalloendopeptidase activity"/>
    <property type="evidence" value="ECO:0007669"/>
    <property type="project" value="InterPro"/>
</dbReference>
<keyword evidence="7 11" id="KW-0862">Zinc</keyword>
<keyword evidence="5 11" id="KW-0812">Transmembrane</keyword>
<feature type="transmembrane region" description="Helical" evidence="11">
    <location>
        <begin position="99"/>
        <end position="119"/>
    </location>
</feature>
<dbReference type="Proteomes" id="UP000471640">
    <property type="component" value="Unassembled WGS sequence"/>
</dbReference>
<dbReference type="InterPro" id="IPR004387">
    <property type="entry name" value="Pept_M50_Zn"/>
</dbReference>
<comment type="similarity">
    <text evidence="3 11">Belongs to the peptidase M50B family.</text>
</comment>
<keyword evidence="9 11" id="KW-0482">Metalloprotease</keyword>
<dbReference type="InterPro" id="IPR008915">
    <property type="entry name" value="Peptidase_M50"/>
</dbReference>
<dbReference type="PANTHER" id="PTHR42837:SF2">
    <property type="entry name" value="MEMBRANE METALLOPROTEASE ARASP2, CHLOROPLASTIC-RELATED"/>
    <property type="match status" value="1"/>
</dbReference>
<evidence type="ECO:0000256" key="6">
    <source>
        <dbReference type="ARBA" id="ARBA00022801"/>
    </source>
</evidence>
<evidence type="ECO:0000256" key="1">
    <source>
        <dbReference type="ARBA" id="ARBA00001947"/>
    </source>
</evidence>
<reference evidence="14" key="1">
    <citation type="journal article" date="2020" name="Microbiol. Resour. Announc.">
        <title>Draft Genome Sequences of Thiorhodococcus mannitoliphagus and Thiorhodococcus minor, Purple Sulfur Photosynthetic Bacteria in the Gammaproteobacterial Family Chromatiaceae.</title>
        <authorList>
            <person name="Aviles F.A."/>
            <person name="Meyer T.E."/>
            <person name="Kyndt J.A."/>
        </authorList>
    </citation>
    <scope>NUCLEOTIDE SEQUENCE [LARGE SCALE GENOMIC DNA]</scope>
    <source>
        <strain evidence="14">DSM 18266</strain>
    </source>
</reference>
<evidence type="ECO:0000256" key="10">
    <source>
        <dbReference type="ARBA" id="ARBA00023136"/>
    </source>
</evidence>
<dbReference type="InterPro" id="IPR036034">
    <property type="entry name" value="PDZ_sf"/>
</dbReference>
<organism evidence="13 14">
    <name type="scientific">Thiorhodococcus mannitoliphagus</name>
    <dbReference type="NCBI Taxonomy" id="329406"/>
    <lineage>
        <taxon>Bacteria</taxon>
        <taxon>Pseudomonadati</taxon>
        <taxon>Pseudomonadota</taxon>
        <taxon>Gammaproteobacteria</taxon>
        <taxon>Chromatiales</taxon>
        <taxon>Chromatiaceae</taxon>
        <taxon>Thiorhodococcus</taxon>
    </lineage>
</organism>